<gene>
    <name evidence="1" type="ORF">LCGC14_0411330</name>
</gene>
<sequence length="47" mass="5511">MIEKGDLGLFAHLFMEFSKAYLKTDESLRDDADYGDVLDKAYREYTE</sequence>
<name>A0A0F9STX3_9ZZZZ</name>
<accession>A0A0F9STX3</accession>
<reference evidence="1" key="1">
    <citation type="journal article" date="2015" name="Nature">
        <title>Complex archaea that bridge the gap between prokaryotes and eukaryotes.</title>
        <authorList>
            <person name="Spang A."/>
            <person name="Saw J.H."/>
            <person name="Jorgensen S.L."/>
            <person name="Zaremba-Niedzwiedzka K."/>
            <person name="Martijn J."/>
            <person name="Lind A.E."/>
            <person name="van Eijk R."/>
            <person name="Schleper C."/>
            <person name="Guy L."/>
            <person name="Ettema T.J."/>
        </authorList>
    </citation>
    <scope>NUCLEOTIDE SEQUENCE</scope>
</reference>
<proteinExistence type="predicted"/>
<dbReference type="EMBL" id="LAZR01000363">
    <property type="protein sequence ID" value="KKN72420.1"/>
    <property type="molecule type" value="Genomic_DNA"/>
</dbReference>
<organism evidence="1">
    <name type="scientific">marine sediment metagenome</name>
    <dbReference type="NCBI Taxonomy" id="412755"/>
    <lineage>
        <taxon>unclassified sequences</taxon>
        <taxon>metagenomes</taxon>
        <taxon>ecological metagenomes</taxon>
    </lineage>
</organism>
<protein>
    <submittedName>
        <fullName evidence="1">Uncharacterized protein</fullName>
    </submittedName>
</protein>
<evidence type="ECO:0000313" key="1">
    <source>
        <dbReference type="EMBL" id="KKN72420.1"/>
    </source>
</evidence>
<comment type="caution">
    <text evidence="1">The sequence shown here is derived from an EMBL/GenBank/DDBJ whole genome shotgun (WGS) entry which is preliminary data.</text>
</comment>
<dbReference type="AlphaFoldDB" id="A0A0F9STX3"/>